<comment type="subcellular location">
    <subcellularLocation>
        <location evidence="1">Cell membrane</location>
        <topology evidence="1">Multi-pass membrane protein</topology>
    </subcellularLocation>
</comment>
<dbReference type="AlphaFoldDB" id="C1N4G0"/>
<dbReference type="PANTHER" id="PTHR30506:SF3">
    <property type="entry name" value="UPF0126 INNER MEMBRANE PROTEIN YADS-RELATED"/>
    <property type="match status" value="1"/>
</dbReference>
<keyword evidence="2" id="KW-1003">Cell membrane</keyword>
<feature type="non-terminal residue" evidence="9">
    <location>
        <position position="1"/>
    </location>
</feature>
<dbReference type="GO" id="GO:0005886">
    <property type="term" value="C:plasma membrane"/>
    <property type="evidence" value="ECO:0007669"/>
    <property type="project" value="UniProtKB-SubCell"/>
</dbReference>
<feature type="domain" description="Glycine transporter" evidence="8">
    <location>
        <begin position="9"/>
        <end position="84"/>
    </location>
</feature>
<keyword evidence="10" id="KW-1185">Reference proteome</keyword>
<feature type="region of interest" description="Disordered" evidence="6">
    <location>
        <begin position="242"/>
        <end position="268"/>
    </location>
</feature>
<dbReference type="Pfam" id="PF03458">
    <property type="entry name" value="Gly_transporter"/>
    <property type="match status" value="2"/>
</dbReference>
<evidence type="ECO:0000256" key="3">
    <source>
        <dbReference type="ARBA" id="ARBA00022692"/>
    </source>
</evidence>
<evidence type="ECO:0000256" key="1">
    <source>
        <dbReference type="ARBA" id="ARBA00004651"/>
    </source>
</evidence>
<dbReference type="EMBL" id="GG663747">
    <property type="protein sequence ID" value="EEH52932.1"/>
    <property type="molecule type" value="Genomic_DNA"/>
</dbReference>
<feature type="compositionally biased region" description="Low complexity" evidence="6">
    <location>
        <begin position="250"/>
        <end position="262"/>
    </location>
</feature>
<dbReference type="RefSeq" id="XP_003062993.1">
    <property type="nucleotide sequence ID" value="XM_003062947.1"/>
</dbReference>
<evidence type="ECO:0000256" key="7">
    <source>
        <dbReference type="SAM" id="Phobius"/>
    </source>
</evidence>
<dbReference type="KEGG" id="mpp:MICPUCDRAFT_21790"/>
<dbReference type="InterPro" id="IPR005115">
    <property type="entry name" value="Gly_transporter"/>
</dbReference>
<dbReference type="OMA" id="DRRPFYW"/>
<sequence length="268" mass="27462">LTAGGIIRLLDYAGTAVFAHAGALQAGKRGMDALGCVIVGCVTALGGGSARGVFVGEPGGVFWACEPIYLRIAVVAAAVTFAAWPFIDGKIVNRRLARRVMNWLDAIGIGTFAVVGASKGMLHGGGDPLIAVACGVFTGSFGGVIRDVLTGAPPRILYSHQARSAYASVVAVGAAVYVALSCVFPSPETLPTALRLFAPVAIVVAARREAWTRGWRLPSYDERGAGAVDATRSEAAAIDTRAKKKDGVVAAGPASPWSWPSSGGRGAR</sequence>
<feature type="transmembrane region" description="Helical" evidence="7">
    <location>
        <begin position="33"/>
        <end position="56"/>
    </location>
</feature>
<proteinExistence type="predicted"/>
<feature type="transmembrane region" description="Helical" evidence="7">
    <location>
        <begin position="68"/>
        <end position="87"/>
    </location>
</feature>
<organism evidence="10">
    <name type="scientific">Micromonas pusilla (strain CCMP1545)</name>
    <name type="common">Picoplanktonic green alga</name>
    <dbReference type="NCBI Taxonomy" id="564608"/>
    <lineage>
        <taxon>Eukaryota</taxon>
        <taxon>Viridiplantae</taxon>
        <taxon>Chlorophyta</taxon>
        <taxon>Mamiellophyceae</taxon>
        <taxon>Mamiellales</taxon>
        <taxon>Mamiellaceae</taxon>
        <taxon>Micromonas</taxon>
    </lineage>
</organism>
<feature type="transmembrane region" description="Helical" evidence="7">
    <location>
        <begin position="165"/>
        <end position="186"/>
    </location>
</feature>
<dbReference type="OrthoDB" id="67004at2759"/>
<feature type="transmembrane region" description="Helical" evidence="7">
    <location>
        <begin position="99"/>
        <end position="117"/>
    </location>
</feature>
<keyword evidence="4 7" id="KW-1133">Transmembrane helix</keyword>
<evidence type="ECO:0000313" key="10">
    <source>
        <dbReference type="Proteomes" id="UP000001876"/>
    </source>
</evidence>
<dbReference type="Proteomes" id="UP000001876">
    <property type="component" value="Unassembled WGS sequence"/>
</dbReference>
<feature type="transmembrane region" description="Helical" evidence="7">
    <location>
        <begin position="129"/>
        <end position="145"/>
    </location>
</feature>
<feature type="domain" description="Glycine transporter" evidence="8">
    <location>
        <begin position="103"/>
        <end position="180"/>
    </location>
</feature>
<keyword evidence="5 7" id="KW-0472">Membrane</keyword>
<reference evidence="9 10" key="1">
    <citation type="journal article" date="2009" name="Science">
        <title>Green evolution and dynamic adaptations revealed by genomes of the marine picoeukaryotes Micromonas.</title>
        <authorList>
            <person name="Worden A.Z."/>
            <person name="Lee J.H."/>
            <person name="Mock T."/>
            <person name="Rouze P."/>
            <person name="Simmons M.P."/>
            <person name="Aerts A.L."/>
            <person name="Allen A.E."/>
            <person name="Cuvelier M.L."/>
            <person name="Derelle E."/>
            <person name="Everett M.V."/>
            <person name="Foulon E."/>
            <person name="Grimwood J."/>
            <person name="Gundlach H."/>
            <person name="Henrissat B."/>
            <person name="Napoli C."/>
            <person name="McDonald S.M."/>
            <person name="Parker M.S."/>
            <person name="Rombauts S."/>
            <person name="Salamov A."/>
            <person name="Von Dassow P."/>
            <person name="Badger J.H."/>
            <person name="Coutinho P.M."/>
            <person name="Demir E."/>
            <person name="Dubchak I."/>
            <person name="Gentemann C."/>
            <person name="Eikrem W."/>
            <person name="Gready J.E."/>
            <person name="John U."/>
            <person name="Lanier W."/>
            <person name="Lindquist E.A."/>
            <person name="Lucas S."/>
            <person name="Mayer K.F."/>
            <person name="Moreau H."/>
            <person name="Not F."/>
            <person name="Otillar R."/>
            <person name="Panaud O."/>
            <person name="Pangilinan J."/>
            <person name="Paulsen I."/>
            <person name="Piegu B."/>
            <person name="Poliakov A."/>
            <person name="Robbens S."/>
            <person name="Schmutz J."/>
            <person name="Toulza E."/>
            <person name="Wyss T."/>
            <person name="Zelensky A."/>
            <person name="Zhou K."/>
            <person name="Armbrust E.V."/>
            <person name="Bhattacharya D."/>
            <person name="Goodenough U.W."/>
            <person name="Van de Peer Y."/>
            <person name="Grigoriev I.V."/>
        </authorList>
    </citation>
    <scope>NUCLEOTIDE SEQUENCE [LARGE SCALE GENOMIC DNA]</scope>
    <source>
        <strain evidence="9 10">CCMP1545</strain>
    </source>
</reference>
<name>C1N4G0_MICPC</name>
<accession>C1N4G0</accession>
<evidence type="ECO:0000256" key="6">
    <source>
        <dbReference type="SAM" id="MobiDB-lite"/>
    </source>
</evidence>
<evidence type="ECO:0000256" key="5">
    <source>
        <dbReference type="ARBA" id="ARBA00023136"/>
    </source>
</evidence>
<dbReference type="PANTHER" id="PTHR30506">
    <property type="entry name" value="INNER MEMBRANE PROTEIN"/>
    <property type="match status" value="1"/>
</dbReference>
<evidence type="ECO:0000259" key="8">
    <source>
        <dbReference type="Pfam" id="PF03458"/>
    </source>
</evidence>
<protein>
    <submittedName>
        <fullName evidence="9">Predicted protein</fullName>
    </submittedName>
</protein>
<evidence type="ECO:0000256" key="2">
    <source>
        <dbReference type="ARBA" id="ARBA00022475"/>
    </source>
</evidence>
<dbReference type="eggNOG" id="ENOG502S8TB">
    <property type="taxonomic scope" value="Eukaryota"/>
</dbReference>
<evidence type="ECO:0000313" key="9">
    <source>
        <dbReference type="EMBL" id="EEH52932.1"/>
    </source>
</evidence>
<gene>
    <name evidence="9" type="ORF">MICPUCDRAFT_21790</name>
</gene>
<keyword evidence="3 7" id="KW-0812">Transmembrane</keyword>
<evidence type="ECO:0000256" key="4">
    <source>
        <dbReference type="ARBA" id="ARBA00022989"/>
    </source>
</evidence>
<dbReference type="GeneID" id="9688223"/>